<evidence type="ECO:0000256" key="4">
    <source>
        <dbReference type="ARBA" id="ARBA00022547"/>
    </source>
</evidence>
<comment type="subcellular location">
    <subcellularLocation>
        <location evidence="1">Membrane</location>
        <topology evidence="1">Multi-pass membrane protein</topology>
    </subcellularLocation>
    <subcellularLocation>
        <location evidence="11">Mitochondrion inner membrane</location>
        <topology evidence="11">Multi-pass membrane protein</topology>
    </subcellularLocation>
</comment>
<accession>E1B2Q1</accession>
<feature type="transmembrane region" description="Helical" evidence="12">
    <location>
        <begin position="156"/>
        <end position="174"/>
    </location>
</feature>
<dbReference type="Gene3D" id="1.20.120.220">
    <property type="entry name" value="ATP synthase, F0 complex, subunit A"/>
    <property type="match status" value="1"/>
</dbReference>
<dbReference type="SUPFAM" id="SSF81336">
    <property type="entry name" value="F1F0 ATP synthase subunit A"/>
    <property type="match status" value="1"/>
</dbReference>
<feature type="transmembrane region" description="Helical" evidence="12">
    <location>
        <begin position="16"/>
        <end position="34"/>
    </location>
</feature>
<evidence type="ECO:0000256" key="7">
    <source>
        <dbReference type="ARBA" id="ARBA00022989"/>
    </source>
</evidence>
<evidence type="ECO:0000256" key="1">
    <source>
        <dbReference type="ARBA" id="ARBA00004141"/>
    </source>
</evidence>
<dbReference type="PROSITE" id="PS00449">
    <property type="entry name" value="ATPASE_A"/>
    <property type="match status" value="1"/>
</dbReference>
<keyword evidence="8" id="KW-0406">Ion transport</keyword>
<gene>
    <name evidence="13" type="primary">atp6</name>
</gene>
<dbReference type="PANTHER" id="PTHR11410">
    <property type="entry name" value="ATP SYNTHASE SUBUNIT A"/>
    <property type="match status" value="1"/>
</dbReference>
<keyword evidence="4" id="KW-0138">CF(0)</keyword>
<evidence type="ECO:0000256" key="3">
    <source>
        <dbReference type="ARBA" id="ARBA00022448"/>
    </source>
</evidence>
<keyword evidence="7 12" id="KW-1133">Transmembrane helix</keyword>
<feature type="transmembrane region" description="Helical" evidence="12">
    <location>
        <begin position="180"/>
        <end position="210"/>
    </location>
</feature>
<geneLocation type="mitochondrion" evidence="13"/>
<keyword evidence="13" id="KW-0496">Mitochondrion</keyword>
<organism evidence="13">
    <name type="scientific">Caligus clemensi</name>
    <name type="common">Sea louse</name>
    <dbReference type="NCBI Taxonomy" id="344056"/>
    <lineage>
        <taxon>Eukaryota</taxon>
        <taxon>Metazoa</taxon>
        <taxon>Ecdysozoa</taxon>
        <taxon>Arthropoda</taxon>
        <taxon>Crustacea</taxon>
        <taxon>Multicrustacea</taxon>
        <taxon>Hexanauplia</taxon>
        <taxon>Copepoda</taxon>
        <taxon>Siphonostomatoida</taxon>
        <taxon>Caligidae</taxon>
        <taxon>Caligus</taxon>
    </lineage>
</organism>
<dbReference type="AlphaFoldDB" id="E1B2Q1"/>
<dbReference type="InterPro" id="IPR000568">
    <property type="entry name" value="ATP_synth_F0_asu"/>
</dbReference>
<name>E1B2Q1_CALCM</name>
<proteinExistence type="inferred from homology"/>
<dbReference type="NCBIfam" id="TIGR01131">
    <property type="entry name" value="ATP_synt_6_or_A"/>
    <property type="match status" value="1"/>
</dbReference>
<dbReference type="GO" id="GO:0045259">
    <property type="term" value="C:proton-transporting ATP synthase complex"/>
    <property type="evidence" value="ECO:0007669"/>
    <property type="project" value="UniProtKB-KW"/>
</dbReference>
<keyword evidence="6" id="KW-0375">Hydrogen ion transport</keyword>
<evidence type="ECO:0000256" key="11">
    <source>
        <dbReference type="RuleBase" id="RU004450"/>
    </source>
</evidence>
<dbReference type="CDD" id="cd00310">
    <property type="entry name" value="ATP-synt_Fo_a_6"/>
    <property type="match status" value="1"/>
</dbReference>
<evidence type="ECO:0000256" key="8">
    <source>
        <dbReference type="ARBA" id="ARBA00023065"/>
    </source>
</evidence>
<dbReference type="InterPro" id="IPR023011">
    <property type="entry name" value="ATP_synth_F0_asu_AS"/>
</dbReference>
<evidence type="ECO:0000256" key="6">
    <source>
        <dbReference type="ARBA" id="ARBA00022781"/>
    </source>
</evidence>
<protein>
    <recommendedName>
        <fullName evidence="11">ATP synthase subunit a</fullName>
    </recommendedName>
</protein>
<keyword evidence="5 12" id="KW-0812">Transmembrane</keyword>
<keyword evidence="3" id="KW-0813">Transport</keyword>
<evidence type="ECO:0000256" key="5">
    <source>
        <dbReference type="ARBA" id="ARBA00022692"/>
    </source>
</evidence>
<dbReference type="InterPro" id="IPR035908">
    <property type="entry name" value="F0_ATP_A_sf"/>
</dbReference>
<dbReference type="PRINTS" id="PR00123">
    <property type="entry name" value="ATPASEA"/>
</dbReference>
<dbReference type="GO" id="GO:0005743">
    <property type="term" value="C:mitochondrial inner membrane"/>
    <property type="evidence" value="ECO:0007669"/>
    <property type="project" value="UniProtKB-SubCell"/>
</dbReference>
<feature type="transmembrane region" description="Helical" evidence="12">
    <location>
        <begin position="66"/>
        <end position="88"/>
    </location>
</feature>
<feature type="transmembrane region" description="Helical" evidence="12">
    <location>
        <begin position="128"/>
        <end position="144"/>
    </location>
</feature>
<dbReference type="EMBL" id="HQ157566">
    <property type="protein sequence ID" value="ADM67899.1"/>
    <property type="molecule type" value="Genomic_DNA"/>
</dbReference>
<evidence type="ECO:0000256" key="12">
    <source>
        <dbReference type="SAM" id="Phobius"/>
    </source>
</evidence>
<evidence type="ECO:0000256" key="9">
    <source>
        <dbReference type="ARBA" id="ARBA00023136"/>
    </source>
</evidence>
<dbReference type="PANTHER" id="PTHR11410:SF0">
    <property type="entry name" value="ATP SYNTHASE SUBUNIT A"/>
    <property type="match status" value="1"/>
</dbReference>
<dbReference type="Pfam" id="PF00119">
    <property type="entry name" value="ATP-synt_A"/>
    <property type="match status" value="1"/>
</dbReference>
<feature type="transmembrane region" description="Helical" evidence="12">
    <location>
        <begin position="95"/>
        <end position="116"/>
    </location>
</feature>
<evidence type="ECO:0000256" key="10">
    <source>
        <dbReference type="ARBA" id="ARBA00023310"/>
    </source>
</evidence>
<reference evidence="13" key="1">
    <citation type="journal article" date="2012" name="Mar. Biotechnol.">
        <title>Genomic Resources for Sea Lice: Analysis of ESTs and Mitochondrial Genomes.</title>
        <authorList>
            <person name="Yasuike M."/>
            <person name="Leong J."/>
            <person name="Jantzen S.G."/>
            <person name="von Schalburg K.R."/>
            <person name="Nilsen F."/>
            <person name="Jones S.R."/>
            <person name="Koop B.F."/>
        </authorList>
    </citation>
    <scope>NUCLEOTIDE SEQUENCE</scope>
</reference>
<dbReference type="InterPro" id="IPR045083">
    <property type="entry name" value="ATP_synth_F0_asu_bact/mt"/>
</dbReference>
<comment type="similarity">
    <text evidence="2">Belongs to the ATPase A chain family.</text>
</comment>
<sequence>MNFLFSSFDADGFKNWLIPLGGMMIMMPTSYWLISNTMSKIFSLITETVFSDLNALMGEKNQGGEFMFMGLFLCIIMMNGLGLFPYIFTSSSHLCISLGLGLPLWLGSQMMCWFYFTNESFSHLVPEGSPSMLVPLLVLIELVSNMIRPMTLSIRLMANMVAGHLLLTLLGGGANLNSPMLIIGVMLGLMVMLLLELGVGIIQGYVFMLLSSLYVLEVMH</sequence>
<dbReference type="GO" id="GO:0046933">
    <property type="term" value="F:proton-transporting ATP synthase activity, rotational mechanism"/>
    <property type="evidence" value="ECO:0007669"/>
    <property type="project" value="TreeGrafter"/>
</dbReference>
<evidence type="ECO:0000256" key="2">
    <source>
        <dbReference type="ARBA" id="ARBA00006810"/>
    </source>
</evidence>
<keyword evidence="9 12" id="KW-0472">Membrane</keyword>
<keyword evidence="10" id="KW-0066">ATP synthesis</keyword>
<evidence type="ECO:0000313" key="13">
    <source>
        <dbReference type="EMBL" id="ADM67899.1"/>
    </source>
</evidence>